<feature type="compositionally biased region" description="Polar residues" evidence="2">
    <location>
        <begin position="461"/>
        <end position="477"/>
    </location>
</feature>
<keyword evidence="4" id="KW-1185">Reference proteome</keyword>
<protein>
    <submittedName>
        <fullName evidence="3">Uncharacterized protein</fullName>
    </submittedName>
</protein>
<feature type="compositionally biased region" description="Low complexity" evidence="2">
    <location>
        <begin position="509"/>
        <end position="528"/>
    </location>
</feature>
<proteinExistence type="predicted"/>
<comment type="caution">
    <text evidence="3">The sequence shown here is derived from an EMBL/GenBank/DDBJ whole genome shotgun (WGS) entry which is preliminary data.</text>
</comment>
<dbReference type="EMBL" id="DAKRPA010000037">
    <property type="protein sequence ID" value="DBA02044.1"/>
    <property type="molecule type" value="Genomic_DNA"/>
</dbReference>
<feature type="coiled-coil region" evidence="1">
    <location>
        <begin position="239"/>
        <end position="379"/>
    </location>
</feature>
<evidence type="ECO:0000256" key="1">
    <source>
        <dbReference type="SAM" id="Coils"/>
    </source>
</evidence>
<accession>A0AAV2Z937</accession>
<reference evidence="3" key="1">
    <citation type="submission" date="2022-11" db="EMBL/GenBank/DDBJ databases">
        <authorList>
            <person name="Morgan W.R."/>
            <person name="Tartar A."/>
        </authorList>
    </citation>
    <scope>NUCLEOTIDE SEQUENCE</scope>
    <source>
        <strain evidence="3">ARSEF 373</strain>
    </source>
</reference>
<evidence type="ECO:0000256" key="2">
    <source>
        <dbReference type="SAM" id="MobiDB-lite"/>
    </source>
</evidence>
<gene>
    <name evidence="3" type="ORF">N0F65_000291</name>
</gene>
<feature type="compositionally biased region" description="Low complexity" evidence="2">
    <location>
        <begin position="434"/>
        <end position="452"/>
    </location>
</feature>
<dbReference type="AlphaFoldDB" id="A0AAV2Z937"/>
<feature type="region of interest" description="Disordered" evidence="2">
    <location>
        <begin position="432"/>
        <end position="528"/>
    </location>
</feature>
<name>A0AAV2Z937_9STRA</name>
<sequence>MEQAATLAHEKETLTQQYAQASALAQALQAQEHAWQTERATLMNHARSLEDAQRELTLSLSREKQDHALTQARFSAFQQQQEHEATAQRQRDTQQMEKVYLQLQRSLTSLQVLQEHVVDEELTKQQVESATRLRMITSLESSSRQCARQTEEECQRLSSLLGALESTLRHARQEQLDERERLRQEQHRLTALAAHFQAQTSVLHEKSDANAQMLTQYFATSMQDTRMAEARVFQRRQALEDEERKLYDERARFAAYREETLREQQREQTKLQQERERLDTQWQRLRQERDDLDEVIASHEDEFAELQRAHQALQDEKASIALGAEQVAAMAAKCEALTQQLVAREEALKQQQEALNAVRQQAQTKDERLRQDKHKLDERETRLHTQVMSDPSGLSPAMRQLVEENWKKRSWDLGLADAAVHKERMLINCLGLDKPVAPTPSTTASTMPSTSKPWERHHGKTSNSRAQYSATKASNWMPTSSQRTSPPSPSPPSVSSSQPTAPPAPPRAAPLAAPSALRRPSPVVSIEL</sequence>
<dbReference type="Proteomes" id="UP001146120">
    <property type="component" value="Unassembled WGS sequence"/>
</dbReference>
<feature type="coiled-coil region" evidence="1">
    <location>
        <begin position="147"/>
        <end position="192"/>
    </location>
</feature>
<evidence type="ECO:0000313" key="4">
    <source>
        <dbReference type="Proteomes" id="UP001146120"/>
    </source>
</evidence>
<organism evidence="3 4">
    <name type="scientific">Lagenidium giganteum</name>
    <dbReference type="NCBI Taxonomy" id="4803"/>
    <lineage>
        <taxon>Eukaryota</taxon>
        <taxon>Sar</taxon>
        <taxon>Stramenopiles</taxon>
        <taxon>Oomycota</taxon>
        <taxon>Peronosporomycetes</taxon>
        <taxon>Pythiales</taxon>
        <taxon>Pythiaceae</taxon>
    </lineage>
</organism>
<keyword evidence="1" id="KW-0175">Coiled coil</keyword>
<evidence type="ECO:0000313" key="3">
    <source>
        <dbReference type="EMBL" id="DBA02044.1"/>
    </source>
</evidence>
<reference evidence="3" key="2">
    <citation type="journal article" date="2023" name="Microbiol Resour">
        <title>Decontamination and Annotation of the Draft Genome Sequence of the Oomycete Lagenidium giganteum ARSEF 373.</title>
        <authorList>
            <person name="Morgan W.R."/>
            <person name="Tartar A."/>
        </authorList>
    </citation>
    <scope>NUCLEOTIDE SEQUENCE</scope>
    <source>
        <strain evidence="3">ARSEF 373</strain>
    </source>
</reference>